<organism evidence="3">
    <name type="scientific">marine sediment metagenome</name>
    <dbReference type="NCBI Taxonomy" id="412755"/>
    <lineage>
        <taxon>unclassified sequences</taxon>
        <taxon>metagenomes</taxon>
        <taxon>ecological metagenomes</taxon>
    </lineage>
</organism>
<keyword evidence="1" id="KW-0233">DNA recombination</keyword>
<evidence type="ECO:0000256" key="2">
    <source>
        <dbReference type="SAM" id="Coils"/>
    </source>
</evidence>
<evidence type="ECO:0000256" key="1">
    <source>
        <dbReference type="ARBA" id="ARBA00023172"/>
    </source>
</evidence>
<dbReference type="SUPFAM" id="SSF56349">
    <property type="entry name" value="DNA breaking-rejoining enzymes"/>
    <property type="match status" value="1"/>
</dbReference>
<dbReference type="EMBL" id="BARU01002401">
    <property type="protein sequence ID" value="GAH27736.1"/>
    <property type="molecule type" value="Genomic_DNA"/>
</dbReference>
<dbReference type="GO" id="GO:0015074">
    <property type="term" value="P:DNA integration"/>
    <property type="evidence" value="ECO:0007669"/>
    <property type="project" value="InterPro"/>
</dbReference>
<dbReference type="AlphaFoldDB" id="X1E388"/>
<proteinExistence type="predicted"/>
<sequence length="269" mass="31001">AMIMLAKDIGLRTGDLAEITVREYLEAEDLTGQMFPVEDNGREIMVRGDGFKRWVKPIVTRKMKRNAYPHIGPESIEAVDTYIEERQTRSGKKYPVTHGWKTVMRVFPVFDVDQKLFLGRGGRASSKEALGQQFERLCADFAKISAHSFRKFHRTMLEGAGMPEAWVKKLQGKAASVYSQPEKTGHLTGKYIQCYHALRVFYKDDEEVNALQEKVMELEERLADAARNDVQHQVAEQQLIIEDMQKSLEVINRRDAERREWEKRGESPP</sequence>
<dbReference type="InterPro" id="IPR013762">
    <property type="entry name" value="Integrase-like_cat_sf"/>
</dbReference>
<dbReference type="Gene3D" id="1.10.443.10">
    <property type="entry name" value="Intergrase catalytic core"/>
    <property type="match status" value="1"/>
</dbReference>
<name>X1E388_9ZZZZ</name>
<reference evidence="3" key="1">
    <citation type="journal article" date="2014" name="Front. Microbiol.">
        <title>High frequency of phylogenetically diverse reductive dehalogenase-homologous genes in deep subseafloor sedimentary metagenomes.</title>
        <authorList>
            <person name="Kawai M."/>
            <person name="Futagami T."/>
            <person name="Toyoda A."/>
            <person name="Takaki Y."/>
            <person name="Nishi S."/>
            <person name="Hori S."/>
            <person name="Arai W."/>
            <person name="Tsubouchi T."/>
            <person name="Morono Y."/>
            <person name="Uchiyama I."/>
            <person name="Ito T."/>
            <person name="Fujiyama A."/>
            <person name="Inagaki F."/>
            <person name="Takami H."/>
        </authorList>
    </citation>
    <scope>NUCLEOTIDE SEQUENCE</scope>
    <source>
        <strain evidence="3">Expedition CK06-06</strain>
    </source>
</reference>
<dbReference type="GO" id="GO:0006310">
    <property type="term" value="P:DNA recombination"/>
    <property type="evidence" value="ECO:0007669"/>
    <property type="project" value="UniProtKB-KW"/>
</dbReference>
<dbReference type="InterPro" id="IPR011010">
    <property type="entry name" value="DNA_brk_join_enz"/>
</dbReference>
<feature type="non-terminal residue" evidence="3">
    <location>
        <position position="1"/>
    </location>
</feature>
<comment type="caution">
    <text evidence="3">The sequence shown here is derived from an EMBL/GenBank/DDBJ whole genome shotgun (WGS) entry which is preliminary data.</text>
</comment>
<protein>
    <submittedName>
        <fullName evidence="3">Uncharacterized protein</fullName>
    </submittedName>
</protein>
<evidence type="ECO:0000313" key="3">
    <source>
        <dbReference type="EMBL" id="GAH27736.1"/>
    </source>
</evidence>
<dbReference type="GO" id="GO:0003677">
    <property type="term" value="F:DNA binding"/>
    <property type="evidence" value="ECO:0007669"/>
    <property type="project" value="InterPro"/>
</dbReference>
<feature type="coiled-coil region" evidence="2">
    <location>
        <begin position="201"/>
        <end position="228"/>
    </location>
</feature>
<keyword evidence="2" id="KW-0175">Coiled coil</keyword>
<gene>
    <name evidence="3" type="ORF">S03H2_05684</name>
</gene>
<accession>X1E388</accession>